<protein>
    <submittedName>
        <fullName evidence="2">Uncharacterized protein</fullName>
    </submittedName>
</protein>
<keyword evidence="1" id="KW-0472">Membrane</keyword>
<evidence type="ECO:0000313" key="2">
    <source>
        <dbReference type="EMBL" id="GGD97184.1"/>
    </source>
</evidence>
<dbReference type="EMBL" id="BMGK01000008">
    <property type="protein sequence ID" value="GGD97184.1"/>
    <property type="molecule type" value="Genomic_DNA"/>
</dbReference>
<comment type="caution">
    <text evidence="2">The sequence shown here is derived from an EMBL/GenBank/DDBJ whole genome shotgun (WGS) entry which is preliminary data.</text>
</comment>
<reference evidence="2" key="1">
    <citation type="journal article" date="2014" name="Int. J. Syst. Evol. Microbiol.">
        <title>Complete genome sequence of Corynebacterium casei LMG S-19264T (=DSM 44701T), isolated from a smear-ripened cheese.</title>
        <authorList>
            <consortium name="US DOE Joint Genome Institute (JGI-PGF)"/>
            <person name="Walter F."/>
            <person name="Albersmeier A."/>
            <person name="Kalinowski J."/>
            <person name="Ruckert C."/>
        </authorList>
    </citation>
    <scope>NUCLEOTIDE SEQUENCE</scope>
    <source>
        <strain evidence="2">CGMCC 1.12924</strain>
    </source>
</reference>
<feature type="transmembrane region" description="Helical" evidence="1">
    <location>
        <begin position="6"/>
        <end position="23"/>
    </location>
</feature>
<keyword evidence="3" id="KW-1185">Reference proteome</keyword>
<dbReference type="AlphaFoldDB" id="A0A8J2Y951"/>
<feature type="transmembrane region" description="Helical" evidence="1">
    <location>
        <begin position="167"/>
        <end position="193"/>
    </location>
</feature>
<feature type="transmembrane region" description="Helical" evidence="1">
    <location>
        <begin position="76"/>
        <end position="93"/>
    </location>
</feature>
<proteinExistence type="predicted"/>
<feature type="transmembrane region" description="Helical" evidence="1">
    <location>
        <begin position="205"/>
        <end position="225"/>
    </location>
</feature>
<dbReference type="RefSeq" id="WP_188442265.1">
    <property type="nucleotide sequence ID" value="NZ_BMGK01000008.1"/>
</dbReference>
<reference evidence="2" key="2">
    <citation type="submission" date="2020-09" db="EMBL/GenBank/DDBJ databases">
        <authorList>
            <person name="Sun Q."/>
            <person name="Zhou Y."/>
        </authorList>
    </citation>
    <scope>NUCLEOTIDE SEQUENCE</scope>
    <source>
        <strain evidence="2">CGMCC 1.12924</strain>
    </source>
</reference>
<evidence type="ECO:0000256" key="1">
    <source>
        <dbReference type="SAM" id="Phobius"/>
    </source>
</evidence>
<accession>A0A8J2Y951</accession>
<feature type="transmembrane region" description="Helical" evidence="1">
    <location>
        <begin position="35"/>
        <end position="56"/>
    </location>
</feature>
<keyword evidence="1" id="KW-0812">Transmembrane</keyword>
<gene>
    <name evidence="2" type="ORF">GCM10011312_20880</name>
</gene>
<organism evidence="2 3">
    <name type="scientific">Planktosalinus lacus</name>
    <dbReference type="NCBI Taxonomy" id="1526573"/>
    <lineage>
        <taxon>Bacteria</taxon>
        <taxon>Pseudomonadati</taxon>
        <taxon>Bacteroidota</taxon>
        <taxon>Flavobacteriia</taxon>
        <taxon>Flavobacteriales</taxon>
        <taxon>Flavobacteriaceae</taxon>
        <taxon>Planktosalinus</taxon>
    </lineage>
</organism>
<keyword evidence="1" id="KW-1133">Transmembrane helix</keyword>
<name>A0A8J2Y951_9FLAO</name>
<feature type="transmembrane region" description="Helical" evidence="1">
    <location>
        <begin position="105"/>
        <end position="123"/>
    </location>
</feature>
<dbReference type="Proteomes" id="UP000652231">
    <property type="component" value="Unassembled WGS sequence"/>
</dbReference>
<sequence length="233" mass="27683">MWNSLLIVNVFEIIAAFSGLYYLKKGNPTKWERYFVYYLWILTINEIIGLYTSIAYFSEYKYFSFVEGTPFIANYWLYNITSLIYFCFLILYFRSLITIDFWRKLLKLALYPFVTIAILDFFINDTYFNENSKFVFFTGVLLLVISILVYYYELLKTDKIFSLKYNLSFYFSAGLLLFYVGIAPLLILSNYYVSTNLEFVELRKLIIIFGNIFLYTLISMGFLICSKKNKSSS</sequence>
<evidence type="ECO:0000313" key="3">
    <source>
        <dbReference type="Proteomes" id="UP000652231"/>
    </source>
</evidence>
<feature type="transmembrane region" description="Helical" evidence="1">
    <location>
        <begin position="135"/>
        <end position="155"/>
    </location>
</feature>